<feature type="signal peptide" evidence="1">
    <location>
        <begin position="1"/>
        <end position="31"/>
    </location>
</feature>
<reference evidence="3 4" key="1">
    <citation type="journal article" date="2020" name="Microorganisms">
        <title>Osmotic Adaptation and Compatible Solute Biosynthesis of Phototrophic Bacteria as Revealed from Genome Analyses.</title>
        <authorList>
            <person name="Imhoff J.F."/>
            <person name="Rahn T."/>
            <person name="Kunzel S."/>
            <person name="Keller A."/>
            <person name="Neulinger S.C."/>
        </authorList>
    </citation>
    <scope>NUCLEOTIDE SEQUENCE [LARGE SCALE GENOMIC DNA]</scope>
    <source>
        <strain evidence="3 4">DSM 15382</strain>
    </source>
</reference>
<keyword evidence="4" id="KW-1185">Reference proteome</keyword>
<evidence type="ECO:0000313" key="3">
    <source>
        <dbReference type="EMBL" id="MBK1657557.1"/>
    </source>
</evidence>
<dbReference type="NCBIfam" id="TIGR02595">
    <property type="entry name" value="PEP_CTERM"/>
    <property type="match status" value="1"/>
</dbReference>
<evidence type="ECO:0000313" key="4">
    <source>
        <dbReference type="Proteomes" id="UP000697995"/>
    </source>
</evidence>
<protein>
    <recommendedName>
        <fullName evidence="2">Ice-binding protein C-terminal domain-containing protein</fullName>
    </recommendedName>
</protein>
<feature type="chain" id="PRO_5046698656" description="Ice-binding protein C-terminal domain-containing protein" evidence="1">
    <location>
        <begin position="32"/>
        <end position="221"/>
    </location>
</feature>
<evidence type="ECO:0000256" key="1">
    <source>
        <dbReference type="SAM" id="SignalP"/>
    </source>
</evidence>
<dbReference type="Proteomes" id="UP000697995">
    <property type="component" value="Unassembled WGS sequence"/>
</dbReference>
<name>A0ABS1CU79_9PROT</name>
<gene>
    <name evidence="3" type="ORF">CKO45_04855</name>
</gene>
<dbReference type="Pfam" id="PF07589">
    <property type="entry name" value="PEP-CTERM"/>
    <property type="match status" value="1"/>
</dbReference>
<sequence length="221" mass="21945">MGVPMTRFLRRCLTGCTVLLGAAFLGQGAQAAPAFVVSNSGNLLLVVNGASGPDFDIVPEGKNGFKITGLGTNPLVAAGDDLGVSFFVATFRGPAPTSINSPPGPGFVPFAFPILGASGTLAGAAGASLGETIVGQIPPTAPNPGPVFTTGFSISGPGSDSVIFPVGVPFLSILKDINGTGGQVDFVIQSFTVAVPEPASLALLGAGLLGLAGLRRRARQG</sequence>
<accession>A0ABS1CU79</accession>
<feature type="domain" description="Ice-binding protein C-terminal" evidence="2">
    <location>
        <begin position="194"/>
        <end position="217"/>
    </location>
</feature>
<keyword evidence="1" id="KW-0732">Signal</keyword>
<evidence type="ECO:0000259" key="2">
    <source>
        <dbReference type="Pfam" id="PF07589"/>
    </source>
</evidence>
<organism evidence="3 4">
    <name type="scientific">Paracraurococcus ruber</name>
    <dbReference type="NCBI Taxonomy" id="77675"/>
    <lineage>
        <taxon>Bacteria</taxon>
        <taxon>Pseudomonadati</taxon>
        <taxon>Pseudomonadota</taxon>
        <taxon>Alphaproteobacteria</taxon>
        <taxon>Acetobacterales</taxon>
        <taxon>Roseomonadaceae</taxon>
        <taxon>Paracraurococcus</taxon>
    </lineage>
</organism>
<dbReference type="InterPro" id="IPR013424">
    <property type="entry name" value="Ice-binding_C"/>
</dbReference>
<dbReference type="EMBL" id="NRSG01000021">
    <property type="protein sequence ID" value="MBK1657557.1"/>
    <property type="molecule type" value="Genomic_DNA"/>
</dbReference>
<proteinExistence type="predicted"/>
<comment type="caution">
    <text evidence="3">The sequence shown here is derived from an EMBL/GenBank/DDBJ whole genome shotgun (WGS) entry which is preliminary data.</text>
</comment>